<accession>W4RM18</accession>
<organism evidence="1 2">
    <name type="scientific">Mesobacillus boroniphilus JCM 21738</name>
    <dbReference type="NCBI Taxonomy" id="1294265"/>
    <lineage>
        <taxon>Bacteria</taxon>
        <taxon>Bacillati</taxon>
        <taxon>Bacillota</taxon>
        <taxon>Bacilli</taxon>
        <taxon>Bacillales</taxon>
        <taxon>Bacillaceae</taxon>
        <taxon>Mesobacillus</taxon>
    </lineage>
</organism>
<dbReference type="EMBL" id="BAUW01000010">
    <property type="protein sequence ID" value="GAE44634.1"/>
    <property type="molecule type" value="Genomic_DNA"/>
</dbReference>
<evidence type="ECO:0000313" key="1">
    <source>
        <dbReference type="EMBL" id="GAE44634.1"/>
    </source>
</evidence>
<keyword evidence="2" id="KW-1185">Reference proteome</keyword>
<comment type="caution">
    <text evidence="1">The sequence shown here is derived from an EMBL/GenBank/DDBJ whole genome shotgun (WGS) entry which is preliminary data.</text>
</comment>
<sequence>MIRESISDNMLVFLLAPLSDQRVAVEESELYDAKFMTSDELKTDPDTSLLLHYFLSKPIGQVVPGEEGLDPGKQFHYSVYKLFL</sequence>
<dbReference type="AlphaFoldDB" id="W4RM18"/>
<dbReference type="eggNOG" id="COG1051">
    <property type="taxonomic scope" value="Bacteria"/>
</dbReference>
<evidence type="ECO:0008006" key="3">
    <source>
        <dbReference type="Google" id="ProtNLM"/>
    </source>
</evidence>
<protein>
    <recommendedName>
        <fullName evidence="3">Nudix hydrolase domain-containing protein</fullName>
    </recommendedName>
</protein>
<name>W4RM18_9BACI</name>
<dbReference type="Proteomes" id="UP000018949">
    <property type="component" value="Unassembled WGS sequence"/>
</dbReference>
<proteinExistence type="predicted"/>
<reference evidence="1 2" key="1">
    <citation type="submission" date="2013-12" db="EMBL/GenBank/DDBJ databases">
        <title>NBRP : Genome information of microbial organism related human and environment.</title>
        <authorList>
            <person name="Hattori M."/>
            <person name="Oshima K."/>
            <person name="Inaba H."/>
            <person name="Suda W."/>
            <person name="Sakamoto M."/>
            <person name="Iino T."/>
            <person name="Kitahara M."/>
            <person name="Oshida Y."/>
            <person name="Iida T."/>
            <person name="Kudo T."/>
            <person name="Itoh T."/>
            <person name="Ahmed I."/>
            <person name="Ohkuma M."/>
        </authorList>
    </citation>
    <scope>NUCLEOTIDE SEQUENCE [LARGE SCALE GENOMIC DNA]</scope>
    <source>
        <strain evidence="1 2">JCM 21738</strain>
    </source>
</reference>
<evidence type="ECO:0000313" key="2">
    <source>
        <dbReference type="Proteomes" id="UP000018949"/>
    </source>
</evidence>
<gene>
    <name evidence="1" type="ORF">JCM21738_1360</name>
</gene>